<sequence>MMEEGARRCITADTVCSAAPPLALAQLRSSTVKAVFRKEAGSRRGPVRPLKQQCVAVGLETACSHCHNRKGILPGKTGSATSPPTEPSQASPSLGVGESGCSLSGPCKAEVCLRRCSPHLV</sequence>
<evidence type="ECO:0000256" key="1">
    <source>
        <dbReference type="SAM" id="MobiDB-lite"/>
    </source>
</evidence>
<accession>A0A9N7Y207</accession>
<proteinExistence type="predicted"/>
<protein>
    <submittedName>
        <fullName evidence="2">Uncharacterized protein</fullName>
    </submittedName>
</protein>
<gene>
    <name evidence="2" type="ORF">PLEPLA_LOCUS2597</name>
</gene>
<organism evidence="2 3">
    <name type="scientific">Pleuronectes platessa</name>
    <name type="common">European plaice</name>
    <dbReference type="NCBI Taxonomy" id="8262"/>
    <lineage>
        <taxon>Eukaryota</taxon>
        <taxon>Metazoa</taxon>
        <taxon>Chordata</taxon>
        <taxon>Craniata</taxon>
        <taxon>Vertebrata</taxon>
        <taxon>Euteleostomi</taxon>
        <taxon>Actinopterygii</taxon>
        <taxon>Neopterygii</taxon>
        <taxon>Teleostei</taxon>
        <taxon>Neoteleostei</taxon>
        <taxon>Acanthomorphata</taxon>
        <taxon>Carangaria</taxon>
        <taxon>Pleuronectiformes</taxon>
        <taxon>Pleuronectoidei</taxon>
        <taxon>Pleuronectidae</taxon>
        <taxon>Pleuronectes</taxon>
    </lineage>
</organism>
<comment type="caution">
    <text evidence="2">The sequence shown here is derived from an EMBL/GenBank/DDBJ whole genome shotgun (WGS) entry which is preliminary data.</text>
</comment>
<evidence type="ECO:0000313" key="3">
    <source>
        <dbReference type="Proteomes" id="UP001153269"/>
    </source>
</evidence>
<name>A0A9N7Y207_PLEPL</name>
<dbReference type="EMBL" id="CADEAL010000126">
    <property type="protein sequence ID" value="CAB1414885.1"/>
    <property type="molecule type" value="Genomic_DNA"/>
</dbReference>
<dbReference type="Proteomes" id="UP001153269">
    <property type="component" value="Unassembled WGS sequence"/>
</dbReference>
<dbReference type="AlphaFoldDB" id="A0A9N7Y207"/>
<keyword evidence="3" id="KW-1185">Reference proteome</keyword>
<feature type="compositionally biased region" description="Polar residues" evidence="1">
    <location>
        <begin position="78"/>
        <end position="92"/>
    </location>
</feature>
<feature type="region of interest" description="Disordered" evidence="1">
    <location>
        <begin position="69"/>
        <end position="105"/>
    </location>
</feature>
<reference evidence="2" key="1">
    <citation type="submission" date="2020-03" db="EMBL/GenBank/DDBJ databases">
        <authorList>
            <person name="Weist P."/>
        </authorList>
    </citation>
    <scope>NUCLEOTIDE SEQUENCE</scope>
</reference>
<evidence type="ECO:0000313" key="2">
    <source>
        <dbReference type="EMBL" id="CAB1414885.1"/>
    </source>
</evidence>